<dbReference type="Pfam" id="PF04195">
    <property type="entry name" value="Transposase_28"/>
    <property type="match status" value="1"/>
</dbReference>
<feature type="region of interest" description="Disordered" evidence="2">
    <location>
        <begin position="262"/>
        <end position="366"/>
    </location>
</feature>
<feature type="compositionally biased region" description="Basic and acidic residues" evidence="2">
    <location>
        <begin position="344"/>
        <end position="366"/>
    </location>
</feature>
<name>A0AAP0GDH6_9ASPA</name>
<keyword evidence="5" id="KW-1185">Reference proteome</keyword>
<accession>A0AAP0GDH6</accession>
<proteinExistence type="predicted"/>
<keyword evidence="1" id="KW-0175">Coiled coil</keyword>
<evidence type="ECO:0000313" key="4">
    <source>
        <dbReference type="EMBL" id="KAK8952467.1"/>
    </source>
</evidence>
<protein>
    <recommendedName>
        <fullName evidence="3">Transposase (putative) gypsy type domain-containing protein</fullName>
    </recommendedName>
</protein>
<dbReference type="Proteomes" id="UP001418222">
    <property type="component" value="Unassembled WGS sequence"/>
</dbReference>
<reference evidence="4 5" key="1">
    <citation type="journal article" date="2022" name="Nat. Plants">
        <title>Genomes of leafy and leafless Platanthera orchids illuminate the evolution of mycoheterotrophy.</title>
        <authorList>
            <person name="Li M.H."/>
            <person name="Liu K.W."/>
            <person name="Li Z."/>
            <person name="Lu H.C."/>
            <person name="Ye Q.L."/>
            <person name="Zhang D."/>
            <person name="Wang J.Y."/>
            <person name="Li Y.F."/>
            <person name="Zhong Z.M."/>
            <person name="Liu X."/>
            <person name="Yu X."/>
            <person name="Liu D.K."/>
            <person name="Tu X.D."/>
            <person name="Liu B."/>
            <person name="Hao Y."/>
            <person name="Liao X.Y."/>
            <person name="Jiang Y.T."/>
            <person name="Sun W.H."/>
            <person name="Chen J."/>
            <person name="Chen Y.Q."/>
            <person name="Ai Y."/>
            <person name="Zhai J.W."/>
            <person name="Wu S.S."/>
            <person name="Zhou Z."/>
            <person name="Hsiao Y.Y."/>
            <person name="Wu W.L."/>
            <person name="Chen Y.Y."/>
            <person name="Lin Y.F."/>
            <person name="Hsu J.L."/>
            <person name="Li C.Y."/>
            <person name="Wang Z.W."/>
            <person name="Zhao X."/>
            <person name="Zhong W.Y."/>
            <person name="Ma X.K."/>
            <person name="Ma L."/>
            <person name="Huang J."/>
            <person name="Chen G.Z."/>
            <person name="Huang M.Z."/>
            <person name="Huang L."/>
            <person name="Peng D.H."/>
            <person name="Luo Y.B."/>
            <person name="Zou S.Q."/>
            <person name="Chen S.P."/>
            <person name="Lan S."/>
            <person name="Tsai W.C."/>
            <person name="Van de Peer Y."/>
            <person name="Liu Z.J."/>
        </authorList>
    </citation>
    <scope>NUCLEOTIDE SEQUENCE [LARGE SCALE GENOMIC DNA]</scope>
    <source>
        <strain evidence="4">Lor287</strain>
    </source>
</reference>
<feature type="domain" description="Transposase (putative) gypsy type" evidence="3">
    <location>
        <begin position="68"/>
        <end position="130"/>
    </location>
</feature>
<organism evidence="4 5">
    <name type="scientific">Platanthera zijinensis</name>
    <dbReference type="NCBI Taxonomy" id="2320716"/>
    <lineage>
        <taxon>Eukaryota</taxon>
        <taxon>Viridiplantae</taxon>
        <taxon>Streptophyta</taxon>
        <taxon>Embryophyta</taxon>
        <taxon>Tracheophyta</taxon>
        <taxon>Spermatophyta</taxon>
        <taxon>Magnoliopsida</taxon>
        <taxon>Liliopsida</taxon>
        <taxon>Asparagales</taxon>
        <taxon>Orchidaceae</taxon>
        <taxon>Orchidoideae</taxon>
        <taxon>Orchideae</taxon>
        <taxon>Orchidinae</taxon>
        <taxon>Platanthera</taxon>
    </lineage>
</organism>
<dbReference type="AlphaFoldDB" id="A0AAP0GDH6"/>
<feature type="compositionally biased region" description="Basic residues" evidence="2">
    <location>
        <begin position="283"/>
        <end position="296"/>
    </location>
</feature>
<dbReference type="InterPro" id="IPR007321">
    <property type="entry name" value="Transposase_28"/>
</dbReference>
<gene>
    <name evidence="4" type="ORF">KSP39_PZI003766</name>
</gene>
<feature type="region of interest" description="Disordered" evidence="2">
    <location>
        <begin position="644"/>
        <end position="667"/>
    </location>
</feature>
<dbReference type="EMBL" id="JBBWWQ010000003">
    <property type="protein sequence ID" value="KAK8952467.1"/>
    <property type="molecule type" value="Genomic_DNA"/>
</dbReference>
<feature type="coiled-coil region" evidence="1">
    <location>
        <begin position="454"/>
        <end position="549"/>
    </location>
</feature>
<evidence type="ECO:0000259" key="3">
    <source>
        <dbReference type="Pfam" id="PF04195"/>
    </source>
</evidence>
<comment type="caution">
    <text evidence="4">The sequence shown here is derived from an EMBL/GenBank/DDBJ whole genome shotgun (WGS) entry which is preliminary data.</text>
</comment>
<evidence type="ECO:0000313" key="5">
    <source>
        <dbReference type="Proteomes" id="UP001418222"/>
    </source>
</evidence>
<evidence type="ECO:0000256" key="1">
    <source>
        <dbReference type="SAM" id="Coils"/>
    </source>
</evidence>
<sequence length="667" mass="73369">MVKTNLDADGRSKCAQHFIDHCFFEGHITEEELVEFAAAFVPPGFQARRPAEHEAINSFPEGELAFPISHFEVGLRLPLWQEIRQILKYYGAVPAQLNSNAIAMMMAFACFLRRERIEFNLAVFRKLFSYKATPDGVAYFGGSLIKVRELANKNHNWMTRLVFIKGELGNIPFRPLQKSEDIYRPPSLSGSDADLHKFFLHKDFEVAFLRRGLDSLQPVLPGEGERVLPEHPPFADSGIFSDPLELARAAAAAFREEQARGQLLGKKRLEPGGSSSRPDPSLPKKKKAKVVSRGRLHLPPSPTKFMSSPEALSDEPPLSPLKEASSPRKGKKKNGPSSDSTGEDTLREPGLPKDHPHFGKGCKSKDAAGEPILKWDEGAHRVSVSTRAPSWGARRPPTAHAFAFGFGLYSRDSAESYKKLTPSQLDHEGLQAHLRAFELHHMMVRRGFQLSNALLTAEQERDLAKESAADAERRFGLADALLAKSAGGLDAEAADALRGEVAKLQAQLAEREVQLAEQKMYSREQEAVAAQLGVEVEELKEKNKGLLGEVLCQADALLPPGASEPAFPYKRPRVFGESDVAERLRVNSIEAAECLLKAMRGTGILAEGCEEVTVRELLPTLFPPSPLSEKEDSFDSLFAGVGEKGARLGGEEDHLPRGSGEDTTVRP</sequence>
<evidence type="ECO:0000256" key="2">
    <source>
        <dbReference type="SAM" id="MobiDB-lite"/>
    </source>
</evidence>